<comment type="caution">
    <text evidence="3">The sequence shown here is derived from an EMBL/GenBank/DDBJ whole genome shotgun (WGS) entry which is preliminary data.</text>
</comment>
<feature type="transmembrane region" description="Helical" evidence="2">
    <location>
        <begin position="45"/>
        <end position="63"/>
    </location>
</feature>
<dbReference type="RefSeq" id="WP_154531307.1">
    <property type="nucleotide sequence ID" value="NZ_JAQXTV010000246.1"/>
</dbReference>
<keyword evidence="2" id="KW-1133">Transmembrane helix</keyword>
<name>A0A7X2MZE4_9CLOT</name>
<accession>A0A7X2MZE4</accession>
<dbReference type="AlphaFoldDB" id="A0A7X2MZE4"/>
<keyword evidence="2" id="KW-0472">Membrane</keyword>
<feature type="compositionally biased region" description="Low complexity" evidence="1">
    <location>
        <begin position="87"/>
        <end position="97"/>
    </location>
</feature>
<evidence type="ECO:0000313" key="4">
    <source>
        <dbReference type="Proteomes" id="UP000460287"/>
    </source>
</evidence>
<feature type="region of interest" description="Disordered" evidence="1">
    <location>
        <begin position="83"/>
        <end position="112"/>
    </location>
</feature>
<evidence type="ECO:0000256" key="1">
    <source>
        <dbReference type="SAM" id="MobiDB-lite"/>
    </source>
</evidence>
<feature type="transmembrane region" description="Helical" evidence="2">
    <location>
        <begin position="20"/>
        <end position="39"/>
    </location>
</feature>
<evidence type="ECO:0000313" key="3">
    <source>
        <dbReference type="EMBL" id="MSR91415.1"/>
    </source>
</evidence>
<organism evidence="3 4">
    <name type="scientific">Inconstantimicrobium porci</name>
    <dbReference type="NCBI Taxonomy" id="2652291"/>
    <lineage>
        <taxon>Bacteria</taxon>
        <taxon>Bacillati</taxon>
        <taxon>Bacillota</taxon>
        <taxon>Clostridia</taxon>
        <taxon>Eubacteriales</taxon>
        <taxon>Clostridiaceae</taxon>
        <taxon>Inconstantimicrobium</taxon>
    </lineage>
</organism>
<protein>
    <submittedName>
        <fullName evidence="3">Uncharacterized protein</fullName>
    </submittedName>
</protein>
<proteinExistence type="predicted"/>
<keyword evidence="2" id="KW-0812">Transmembrane</keyword>
<feature type="compositionally biased region" description="Basic residues" evidence="1">
    <location>
        <begin position="98"/>
        <end position="112"/>
    </location>
</feature>
<dbReference type="Proteomes" id="UP000460287">
    <property type="component" value="Unassembled WGS sequence"/>
</dbReference>
<sequence length="112" mass="12730">MKNNLREKFIIKLNKLPKAAVIAIGFLIIMLAGVAEVLLNKVSKYVGPVAFVIIAFIGFWVIISPNEYKRIMSKEETNKKTAVKVSKINTANNTTVKKTNKKQNKKKKKKRR</sequence>
<dbReference type="EMBL" id="VULX01000010">
    <property type="protein sequence ID" value="MSR91415.1"/>
    <property type="molecule type" value="Genomic_DNA"/>
</dbReference>
<reference evidence="3 4" key="1">
    <citation type="submission" date="2019-08" db="EMBL/GenBank/DDBJ databases">
        <title>In-depth cultivation of the pig gut microbiome towards novel bacterial diversity and tailored functional studies.</title>
        <authorList>
            <person name="Wylensek D."/>
            <person name="Hitch T.C.A."/>
            <person name="Clavel T."/>
        </authorList>
    </citation>
    <scope>NUCLEOTIDE SEQUENCE [LARGE SCALE GENOMIC DNA]</scope>
    <source>
        <strain evidence="3 4">WCA-383-APC-5B</strain>
    </source>
</reference>
<gene>
    <name evidence="3" type="ORF">FYJ33_08300</name>
</gene>
<keyword evidence="4" id="KW-1185">Reference proteome</keyword>
<evidence type="ECO:0000256" key="2">
    <source>
        <dbReference type="SAM" id="Phobius"/>
    </source>
</evidence>